<keyword evidence="2" id="KW-0472">Membrane</keyword>
<keyword evidence="1" id="KW-0175">Coiled coil</keyword>
<keyword evidence="6" id="KW-1185">Reference proteome</keyword>
<keyword evidence="3" id="KW-0732">Signal</keyword>
<protein>
    <submittedName>
        <fullName evidence="5">Tetratricopeptide repeat-containing protein</fullName>
    </submittedName>
</protein>
<dbReference type="InterPro" id="IPR016032">
    <property type="entry name" value="Sig_transdc_resp-reg_C-effctor"/>
</dbReference>
<dbReference type="SMART" id="SM00421">
    <property type="entry name" value="HTH_LUXR"/>
    <property type="match status" value="1"/>
</dbReference>
<sequence>MKRPLFLCILALSLHSLAGHAQSLQHPWDDAASLASMTVEKRIEAYLAAADFYKDSLLLSATYGNQALQLSLENKNLLLEARSKQTLAMIYLEQDLYDKALVFAYEALADYQKLHDEQGQLLANGVLGWVYYDAGQTEKALDFHQRLLAAYRKKGSKEDVVWTTNAIGLDYSQLKNYSLALKYFKESLTLSRTLNQPERISASLNNIGMMQTAQGLYREGLTSLKEGYRLSIQLGNVLKQGENLNQLGNTYYQMHKLDSAEYYLTKARTIITTSKANARKEKLIDNYEFSTKVYLAKNDYQNAFQFLSQYMKLKDEVISLEKSNNLTNALMVHQTQQKEQEIKLLESENKLKVLQRDALAGAILLITIIGVLLYNKQVTTQKKERLILEAQQALTQKELARASLEKEAFEKEYLLSEAQKQLAQNDLERANLEKEALQANLDFKNSEFTNAAIHLSQRNELIRSFLDELKQLNLRSPSESSTRITKIIDHFSQVQGTNKDAEAFHLNMEAEYKDFLFKLTNRFPDLTDNEKRLCGQIRLNLSIKDIASINNISVKSVEMARYRLRKKLNMEHEENLGGFLNNL</sequence>
<dbReference type="GO" id="GO:0006355">
    <property type="term" value="P:regulation of DNA-templated transcription"/>
    <property type="evidence" value="ECO:0007669"/>
    <property type="project" value="InterPro"/>
</dbReference>
<evidence type="ECO:0000256" key="2">
    <source>
        <dbReference type="SAM" id="Phobius"/>
    </source>
</evidence>
<accession>A0A1M5VAB3</accession>
<name>A0A1M5VAB3_9BACT</name>
<dbReference type="Gene3D" id="1.25.40.10">
    <property type="entry name" value="Tetratricopeptide repeat domain"/>
    <property type="match status" value="2"/>
</dbReference>
<keyword evidence="2" id="KW-0812">Transmembrane</keyword>
<evidence type="ECO:0000259" key="4">
    <source>
        <dbReference type="SMART" id="SM00421"/>
    </source>
</evidence>
<dbReference type="InterPro" id="IPR000792">
    <property type="entry name" value="Tscrpt_reg_LuxR_C"/>
</dbReference>
<dbReference type="STRING" id="947013.SAMN04488109_4958"/>
<dbReference type="Pfam" id="PF13374">
    <property type="entry name" value="TPR_10"/>
    <property type="match status" value="1"/>
</dbReference>
<dbReference type="AlphaFoldDB" id="A0A1M5VAB3"/>
<dbReference type="SUPFAM" id="SSF46894">
    <property type="entry name" value="C-terminal effector domain of the bipartite response regulators"/>
    <property type="match status" value="1"/>
</dbReference>
<feature type="coiled-coil region" evidence="1">
    <location>
        <begin position="387"/>
        <end position="447"/>
    </location>
</feature>
<dbReference type="EMBL" id="FQWQ01000004">
    <property type="protein sequence ID" value="SHH72189.1"/>
    <property type="molecule type" value="Genomic_DNA"/>
</dbReference>
<evidence type="ECO:0000313" key="5">
    <source>
        <dbReference type="EMBL" id="SHH72189.1"/>
    </source>
</evidence>
<dbReference type="SUPFAM" id="SSF48452">
    <property type="entry name" value="TPR-like"/>
    <property type="match status" value="2"/>
</dbReference>
<feature type="signal peptide" evidence="3">
    <location>
        <begin position="1"/>
        <end position="21"/>
    </location>
</feature>
<reference evidence="5 6" key="1">
    <citation type="submission" date="2016-11" db="EMBL/GenBank/DDBJ databases">
        <authorList>
            <person name="Jaros S."/>
            <person name="Januszkiewicz K."/>
            <person name="Wedrychowicz H."/>
        </authorList>
    </citation>
    <scope>NUCLEOTIDE SEQUENCE [LARGE SCALE GENOMIC DNA]</scope>
    <source>
        <strain evidence="5 6">DSM 24574</strain>
    </source>
</reference>
<dbReference type="RefSeq" id="WP_084138380.1">
    <property type="nucleotide sequence ID" value="NZ_FQWQ01000004.1"/>
</dbReference>
<evidence type="ECO:0000256" key="3">
    <source>
        <dbReference type="SAM" id="SignalP"/>
    </source>
</evidence>
<dbReference type="GO" id="GO:0003677">
    <property type="term" value="F:DNA binding"/>
    <property type="evidence" value="ECO:0007669"/>
    <property type="project" value="InterPro"/>
</dbReference>
<feature type="transmembrane region" description="Helical" evidence="2">
    <location>
        <begin position="358"/>
        <end position="375"/>
    </location>
</feature>
<feature type="chain" id="PRO_5012047891" evidence="3">
    <location>
        <begin position="22"/>
        <end position="583"/>
    </location>
</feature>
<dbReference type="PANTHER" id="PTHR10098">
    <property type="entry name" value="RAPSYN-RELATED"/>
    <property type="match status" value="1"/>
</dbReference>
<organism evidence="5 6">
    <name type="scientific">Chryseolinea serpens</name>
    <dbReference type="NCBI Taxonomy" id="947013"/>
    <lineage>
        <taxon>Bacteria</taxon>
        <taxon>Pseudomonadati</taxon>
        <taxon>Bacteroidota</taxon>
        <taxon>Cytophagia</taxon>
        <taxon>Cytophagales</taxon>
        <taxon>Fulvivirgaceae</taxon>
        <taxon>Chryseolinea</taxon>
    </lineage>
</organism>
<evidence type="ECO:0000313" key="6">
    <source>
        <dbReference type="Proteomes" id="UP000184212"/>
    </source>
</evidence>
<dbReference type="OrthoDB" id="9809670at2"/>
<dbReference type="Proteomes" id="UP000184212">
    <property type="component" value="Unassembled WGS sequence"/>
</dbReference>
<dbReference type="InterPro" id="IPR036388">
    <property type="entry name" value="WH-like_DNA-bd_sf"/>
</dbReference>
<proteinExistence type="predicted"/>
<gene>
    <name evidence="5" type="ORF">SAMN04488109_4958</name>
</gene>
<keyword evidence="2" id="KW-1133">Transmembrane helix</keyword>
<dbReference type="InterPro" id="IPR011990">
    <property type="entry name" value="TPR-like_helical_dom_sf"/>
</dbReference>
<dbReference type="InterPro" id="IPR019734">
    <property type="entry name" value="TPR_rpt"/>
</dbReference>
<dbReference type="Gene3D" id="1.10.10.10">
    <property type="entry name" value="Winged helix-like DNA-binding domain superfamily/Winged helix DNA-binding domain"/>
    <property type="match status" value="1"/>
</dbReference>
<evidence type="ECO:0000256" key="1">
    <source>
        <dbReference type="SAM" id="Coils"/>
    </source>
</evidence>
<dbReference type="Pfam" id="PF13424">
    <property type="entry name" value="TPR_12"/>
    <property type="match status" value="2"/>
</dbReference>
<dbReference type="SMART" id="SM00028">
    <property type="entry name" value="TPR"/>
    <property type="match status" value="5"/>
</dbReference>
<feature type="domain" description="HTH luxR-type" evidence="4">
    <location>
        <begin position="523"/>
        <end position="580"/>
    </location>
</feature>